<dbReference type="Pfam" id="PF13231">
    <property type="entry name" value="PMT_2"/>
    <property type="match status" value="1"/>
</dbReference>
<dbReference type="InterPro" id="IPR050297">
    <property type="entry name" value="LipidA_mod_glycosyltrf_83"/>
</dbReference>
<keyword evidence="2" id="KW-1003">Cell membrane</keyword>
<evidence type="ECO:0000256" key="5">
    <source>
        <dbReference type="ARBA" id="ARBA00022692"/>
    </source>
</evidence>
<feature type="transmembrane region" description="Helical" evidence="8">
    <location>
        <begin position="376"/>
        <end position="394"/>
    </location>
</feature>
<accession>A0A517STI5</accession>
<feature type="transmembrane region" description="Helical" evidence="8">
    <location>
        <begin position="294"/>
        <end position="313"/>
    </location>
</feature>
<evidence type="ECO:0000259" key="9">
    <source>
        <dbReference type="Pfam" id="PF13231"/>
    </source>
</evidence>
<evidence type="ECO:0000256" key="4">
    <source>
        <dbReference type="ARBA" id="ARBA00022679"/>
    </source>
</evidence>
<evidence type="ECO:0000256" key="3">
    <source>
        <dbReference type="ARBA" id="ARBA00022676"/>
    </source>
</evidence>
<feature type="domain" description="Glycosyltransferase RgtA/B/C/D-like" evidence="9">
    <location>
        <begin position="99"/>
        <end position="258"/>
    </location>
</feature>
<reference evidence="10 11" key="1">
    <citation type="submission" date="2019-02" db="EMBL/GenBank/DDBJ databases">
        <title>Deep-cultivation of Planctomycetes and their phenomic and genomic characterization uncovers novel biology.</title>
        <authorList>
            <person name="Wiegand S."/>
            <person name="Jogler M."/>
            <person name="Boedeker C."/>
            <person name="Pinto D."/>
            <person name="Vollmers J."/>
            <person name="Rivas-Marin E."/>
            <person name="Kohn T."/>
            <person name="Peeters S.H."/>
            <person name="Heuer A."/>
            <person name="Rast P."/>
            <person name="Oberbeckmann S."/>
            <person name="Bunk B."/>
            <person name="Jeske O."/>
            <person name="Meyerdierks A."/>
            <person name="Storesund J.E."/>
            <person name="Kallscheuer N."/>
            <person name="Luecker S."/>
            <person name="Lage O.M."/>
            <person name="Pohl T."/>
            <person name="Merkel B.J."/>
            <person name="Hornburger P."/>
            <person name="Mueller R.-W."/>
            <person name="Bruemmer F."/>
            <person name="Labrenz M."/>
            <person name="Spormann A.M."/>
            <person name="Op den Camp H."/>
            <person name="Overmann J."/>
            <person name="Amann R."/>
            <person name="Jetten M.S.M."/>
            <person name="Mascher T."/>
            <person name="Medema M.H."/>
            <person name="Devos D.P."/>
            <person name="Kaster A.-K."/>
            <person name="Ovreas L."/>
            <person name="Rohde M."/>
            <person name="Galperin M.Y."/>
            <person name="Jogler C."/>
        </authorList>
    </citation>
    <scope>NUCLEOTIDE SEQUENCE [LARGE SCALE GENOMIC DNA]</scope>
    <source>
        <strain evidence="10 11">SV_7m_r</strain>
    </source>
</reference>
<feature type="transmembrane region" description="Helical" evidence="8">
    <location>
        <begin position="242"/>
        <end position="261"/>
    </location>
</feature>
<gene>
    <name evidence="10" type="ORF">SV7mr_19100</name>
</gene>
<keyword evidence="11" id="KW-1185">Reference proteome</keyword>
<proteinExistence type="predicted"/>
<dbReference type="AlphaFoldDB" id="A0A517STI5"/>
<evidence type="ECO:0000313" key="10">
    <source>
        <dbReference type="EMBL" id="QDT59403.1"/>
    </source>
</evidence>
<dbReference type="PANTHER" id="PTHR33908:SF11">
    <property type="entry name" value="MEMBRANE PROTEIN"/>
    <property type="match status" value="1"/>
</dbReference>
<feature type="transmembrane region" description="Helical" evidence="8">
    <location>
        <begin position="344"/>
        <end position="364"/>
    </location>
</feature>
<dbReference type="Proteomes" id="UP000315003">
    <property type="component" value="Chromosome"/>
</dbReference>
<organism evidence="10 11">
    <name type="scientific">Stieleria bergensis</name>
    <dbReference type="NCBI Taxonomy" id="2528025"/>
    <lineage>
        <taxon>Bacteria</taxon>
        <taxon>Pseudomonadati</taxon>
        <taxon>Planctomycetota</taxon>
        <taxon>Planctomycetia</taxon>
        <taxon>Pirellulales</taxon>
        <taxon>Pirellulaceae</taxon>
        <taxon>Stieleria</taxon>
    </lineage>
</organism>
<name>A0A517STI5_9BACT</name>
<feature type="transmembrane region" description="Helical" evidence="8">
    <location>
        <begin position="200"/>
        <end position="230"/>
    </location>
</feature>
<evidence type="ECO:0000256" key="1">
    <source>
        <dbReference type="ARBA" id="ARBA00004651"/>
    </source>
</evidence>
<keyword evidence="5 8" id="KW-0812">Transmembrane</keyword>
<dbReference type="EMBL" id="CP036272">
    <property type="protein sequence ID" value="QDT59403.1"/>
    <property type="molecule type" value="Genomic_DNA"/>
</dbReference>
<protein>
    <recommendedName>
        <fullName evidence="9">Glycosyltransferase RgtA/B/C/D-like domain-containing protein</fullName>
    </recommendedName>
</protein>
<dbReference type="PANTHER" id="PTHR33908">
    <property type="entry name" value="MANNOSYLTRANSFERASE YKCB-RELATED"/>
    <property type="match status" value="1"/>
</dbReference>
<keyword evidence="7 8" id="KW-0472">Membrane</keyword>
<sequence length="577" mass="65057">MYFRSNERAESESVAKEIRPAAAMIQSLRFQFVLLLGLWAIPLWLHWGNDGIWFQGDSPRHALNAVFYLDLVKEGLPNPVEYAHQYYVRYPAISPQRYPPLFHLLLAGAFAVFGVSGFLAKTIVQLFALVLGVYTLLGLRRWVSSDAGIVAGLVLLMPGIMKWSGAVMLNVPALALGVACLFHLRCVLERPDSSSDYKQLCLALVFAALSICIHPTVGVVIPIAGLWLLLDRRWRCLLNPRVLAVVVACVVTCGLLYWLLFRMSSAQFSQAAVSNQGLESVLWPRFYLHAIPNLIGWWSIPAVVVGVMWLLMMPRTRKDAIRIVLASLLTLGLLQSIWAKDERYLLWACPAATWLIACALVALSGSRLFGGFRKKVWAIPVVGLIIYSTYYVAITKDKLIKTVNGFTRVAEHVIRVAPGEPVLYHGTYDGTVAFYLRCLDDDLRQQLVMVRKLQLQPDRPAGKPSLQWLADKSRERQQEISRNQKWIAAELRRTGCNWLLLEEPSGGKGEALADLLVTLAESQKYELLEVFNVDMKSRTRRVMLYRIRYQEAQGQGGTKRSLPMQLEGRTYWPVSSR</sequence>
<evidence type="ECO:0000256" key="2">
    <source>
        <dbReference type="ARBA" id="ARBA00022475"/>
    </source>
</evidence>
<keyword evidence="4" id="KW-0808">Transferase</keyword>
<dbReference type="InterPro" id="IPR038731">
    <property type="entry name" value="RgtA/B/C-like"/>
</dbReference>
<dbReference type="GO" id="GO:0016763">
    <property type="term" value="F:pentosyltransferase activity"/>
    <property type="evidence" value="ECO:0007669"/>
    <property type="project" value="TreeGrafter"/>
</dbReference>
<comment type="subcellular location">
    <subcellularLocation>
        <location evidence="1">Cell membrane</location>
        <topology evidence="1">Multi-pass membrane protein</topology>
    </subcellularLocation>
</comment>
<evidence type="ECO:0000313" key="11">
    <source>
        <dbReference type="Proteomes" id="UP000315003"/>
    </source>
</evidence>
<keyword evidence="3" id="KW-0328">Glycosyltransferase</keyword>
<dbReference type="GO" id="GO:0005886">
    <property type="term" value="C:plasma membrane"/>
    <property type="evidence" value="ECO:0007669"/>
    <property type="project" value="UniProtKB-SubCell"/>
</dbReference>
<evidence type="ECO:0000256" key="6">
    <source>
        <dbReference type="ARBA" id="ARBA00022989"/>
    </source>
</evidence>
<keyword evidence="6 8" id="KW-1133">Transmembrane helix</keyword>
<feature type="transmembrane region" description="Helical" evidence="8">
    <location>
        <begin position="320"/>
        <end position="338"/>
    </location>
</feature>
<evidence type="ECO:0000256" key="7">
    <source>
        <dbReference type="ARBA" id="ARBA00023136"/>
    </source>
</evidence>
<feature type="transmembrane region" description="Helical" evidence="8">
    <location>
        <begin position="28"/>
        <end position="47"/>
    </location>
</feature>
<dbReference type="GO" id="GO:0009103">
    <property type="term" value="P:lipopolysaccharide biosynthetic process"/>
    <property type="evidence" value="ECO:0007669"/>
    <property type="project" value="UniProtKB-ARBA"/>
</dbReference>
<evidence type="ECO:0000256" key="8">
    <source>
        <dbReference type="SAM" id="Phobius"/>
    </source>
</evidence>